<keyword evidence="1" id="KW-1133">Transmembrane helix</keyword>
<dbReference type="InterPro" id="IPR012495">
    <property type="entry name" value="TadE-like_dom"/>
</dbReference>
<keyword evidence="1" id="KW-0812">Transmembrane</keyword>
<keyword evidence="4" id="KW-1185">Reference proteome</keyword>
<name>A0ABV0IET4_9MICC</name>
<dbReference type="Proteomes" id="UP001484097">
    <property type="component" value="Unassembled WGS sequence"/>
</dbReference>
<feature type="domain" description="TadE-like" evidence="2">
    <location>
        <begin position="10"/>
        <end position="52"/>
    </location>
</feature>
<dbReference type="Pfam" id="PF07811">
    <property type="entry name" value="TadE"/>
    <property type="match status" value="1"/>
</dbReference>
<evidence type="ECO:0000313" key="4">
    <source>
        <dbReference type="Proteomes" id="UP001484097"/>
    </source>
</evidence>
<organism evidence="3 4">
    <name type="scientific">Citricoccus nitrophenolicus</name>
    <dbReference type="NCBI Taxonomy" id="863575"/>
    <lineage>
        <taxon>Bacteria</taxon>
        <taxon>Bacillati</taxon>
        <taxon>Actinomycetota</taxon>
        <taxon>Actinomycetes</taxon>
        <taxon>Micrococcales</taxon>
        <taxon>Micrococcaceae</taxon>
        <taxon>Citricoccus</taxon>
    </lineage>
</organism>
<dbReference type="RefSeq" id="WP_309808766.1">
    <property type="nucleotide sequence ID" value="NZ_JBDXMX010000001.1"/>
</dbReference>
<comment type="caution">
    <text evidence="3">The sequence shown here is derived from an EMBL/GenBank/DDBJ whole genome shotgun (WGS) entry which is preliminary data.</text>
</comment>
<keyword evidence="1" id="KW-0472">Membrane</keyword>
<evidence type="ECO:0000313" key="3">
    <source>
        <dbReference type="EMBL" id="MEO9246678.1"/>
    </source>
</evidence>
<gene>
    <name evidence="3" type="ORF">ABDK96_03185</name>
</gene>
<protein>
    <submittedName>
        <fullName evidence="3">Pilus assembly protein</fullName>
    </submittedName>
</protein>
<feature type="transmembrane region" description="Helical" evidence="1">
    <location>
        <begin position="12"/>
        <end position="35"/>
    </location>
</feature>
<proteinExistence type="predicted"/>
<evidence type="ECO:0000256" key="1">
    <source>
        <dbReference type="SAM" id="Phobius"/>
    </source>
</evidence>
<sequence length="126" mass="12898">MSRSDPGDRGSAVAESVMVMALLALIFAAILQFGIIIHVRNTLIDAASAGARYGALGDRTPDDGAARTADLLAGAIPGGERADVSAVVVGGEGTDLVRVTVRTQMPMVGFLSGPVGLEADGHAYRY</sequence>
<evidence type="ECO:0000259" key="2">
    <source>
        <dbReference type="Pfam" id="PF07811"/>
    </source>
</evidence>
<accession>A0ABV0IET4</accession>
<reference evidence="3 4" key="1">
    <citation type="submission" date="2024-05" db="EMBL/GenBank/DDBJ databases">
        <authorList>
            <person name="Yi C."/>
        </authorList>
    </citation>
    <scope>NUCLEOTIDE SEQUENCE [LARGE SCALE GENOMIC DNA]</scope>
    <source>
        <strain evidence="3 4">XS13</strain>
    </source>
</reference>
<dbReference type="EMBL" id="JBDXMX010000001">
    <property type="protein sequence ID" value="MEO9246678.1"/>
    <property type="molecule type" value="Genomic_DNA"/>
</dbReference>